<dbReference type="InterPro" id="IPR025161">
    <property type="entry name" value="IS402-like_dom"/>
</dbReference>
<evidence type="ECO:0000313" key="2">
    <source>
        <dbReference type="EMBL" id="RRD91640.1"/>
    </source>
</evidence>
<evidence type="ECO:0000313" key="3">
    <source>
        <dbReference type="Proteomes" id="UP000269923"/>
    </source>
</evidence>
<dbReference type="AlphaFoldDB" id="A0A3P2ABR6"/>
<organism evidence="2 3">
    <name type="scientific">Conchiformibius steedae</name>
    <dbReference type="NCBI Taxonomy" id="153493"/>
    <lineage>
        <taxon>Bacteria</taxon>
        <taxon>Pseudomonadati</taxon>
        <taxon>Pseudomonadota</taxon>
        <taxon>Betaproteobacteria</taxon>
        <taxon>Neisseriales</taxon>
        <taxon>Neisseriaceae</taxon>
        <taxon>Conchiformibius</taxon>
    </lineage>
</organism>
<dbReference type="Proteomes" id="UP000269923">
    <property type="component" value="Unassembled WGS sequence"/>
</dbReference>
<dbReference type="EMBL" id="RQYC01000001">
    <property type="protein sequence ID" value="RRD91640.1"/>
    <property type="molecule type" value="Genomic_DNA"/>
</dbReference>
<dbReference type="Pfam" id="PF13340">
    <property type="entry name" value="DUF4096"/>
    <property type="match status" value="1"/>
</dbReference>
<protein>
    <submittedName>
        <fullName evidence="2">Transposase</fullName>
    </submittedName>
</protein>
<proteinExistence type="predicted"/>
<sequence>MVNAVLYLSKTDCQWRLLPNDFPPYATVWSFLRRVNQTGLWNKILRDWVQKNV</sequence>
<feature type="domain" description="Insertion element IS402-like" evidence="1">
    <location>
        <begin position="1"/>
        <end position="44"/>
    </location>
</feature>
<reference evidence="2 3" key="1">
    <citation type="submission" date="2018-11" db="EMBL/GenBank/DDBJ databases">
        <title>Genomes From Bacteria Associated with the Canine Oral Cavity: a Test Case for Automated Genome-Based Taxonomic Assignment.</title>
        <authorList>
            <person name="Coil D.A."/>
            <person name="Jospin G."/>
            <person name="Darling A.E."/>
            <person name="Wallis C."/>
            <person name="Davis I.J."/>
            <person name="Harris S."/>
            <person name="Eisen J.A."/>
            <person name="Holcombe L.J."/>
            <person name="O'Flynn C."/>
        </authorList>
    </citation>
    <scope>NUCLEOTIDE SEQUENCE [LARGE SCALE GENOMIC DNA]</scope>
    <source>
        <strain evidence="2 3">COT-280</strain>
    </source>
</reference>
<keyword evidence="3" id="KW-1185">Reference proteome</keyword>
<gene>
    <name evidence="2" type="ORF">EII21_01035</name>
</gene>
<dbReference type="OrthoDB" id="8612940at2"/>
<dbReference type="RefSeq" id="WP_124793830.1">
    <property type="nucleotide sequence ID" value="NZ_RQYC01000001.1"/>
</dbReference>
<evidence type="ECO:0000259" key="1">
    <source>
        <dbReference type="Pfam" id="PF13340"/>
    </source>
</evidence>
<name>A0A3P2ABR6_9NEIS</name>
<accession>A0A3P2ABR6</accession>
<comment type="caution">
    <text evidence="2">The sequence shown here is derived from an EMBL/GenBank/DDBJ whole genome shotgun (WGS) entry which is preliminary data.</text>
</comment>